<evidence type="ECO:0000256" key="10">
    <source>
        <dbReference type="SAM" id="Phobius"/>
    </source>
</evidence>
<dbReference type="GO" id="GO:0005886">
    <property type="term" value="C:plasma membrane"/>
    <property type="evidence" value="ECO:0007669"/>
    <property type="project" value="TreeGrafter"/>
</dbReference>
<feature type="compositionally biased region" description="Polar residues" evidence="9">
    <location>
        <begin position="1"/>
        <end position="12"/>
    </location>
</feature>
<dbReference type="GO" id="GO:0047493">
    <property type="term" value="F:ceramide cholinephosphotransferase activity"/>
    <property type="evidence" value="ECO:0007669"/>
    <property type="project" value="TreeGrafter"/>
</dbReference>
<sequence>MPSSTTLSTSQKLHLFPSWPPHFISSSENGHPSEQQEPFHDDASCSSQMEEERNPEMEPISATSTFISTRSSSLPLLSTSLNGCSSSSIHCNNNTNNTNNKNTMNQMNNDTTSFSIQVLSIQPDVSSIPNTPSLSSSSNSSRSSSGGPPLYGRTFHSSSSSSDSHLSSSSTLGTVSSSSHLPHDSSSSSSFDYCSSTTSCSSTSSTTSISNSCNYTQQEPLLIMLQQEQQPSISSWLSSSSSSSSFLSKMFHKHKYTLLYPLLRFILAFTFFFSSSFLTRFITMHSLVPAVDLSQRPLHDVLLDRIQTAFPEAFKITETMTVVMALLMVLLSFFNRTHRFNIVVRFIVLDGILLLLRLMTMSSTMLSIPNPHDISRCYSLQQMTTFERLFGTSKRGSSSSHYSQSMDGSSSSSRGSSSTHALQMLSSIMTSMMQEGRNGMEGFLIHSSSSQQQQQHHHHSHSAAAVTTSSSSNDQKALLGYTCGDYMFSGHTCALTLCTFFVLYYSSVKYFHPWSSSSSSLNGRNQNHHSSATSWSPFSSTTTRSSKMARKIWVWMRRVLVVVLLSSCALGLFCIVWSKEHYTADVVVACIITVLLCMVYHYQLHLYCEEKERRRMNVVMGFTRDQEQQQELNDFTRDQEEQQMDGQEKVVSRSVSASSFYAEEQVDQPLRMNERPHMYPLSGASSSSMNEFSFKFFSWFEFDMEHQDLLKSNEFDLKPFEWIASSWTYVQRKLFRGIIPHDEESD</sequence>
<evidence type="ECO:0000256" key="3">
    <source>
        <dbReference type="ARBA" id="ARBA00022679"/>
    </source>
</evidence>
<protein>
    <recommendedName>
        <fullName evidence="11">Sphingomyelin synthase-like domain-containing protein</fullName>
    </recommendedName>
</protein>
<keyword evidence="5" id="KW-0746">Sphingolipid metabolism</keyword>
<keyword evidence="4 10" id="KW-0812">Transmembrane</keyword>
<feature type="compositionally biased region" description="Low complexity" evidence="9">
    <location>
        <begin position="530"/>
        <end position="542"/>
    </location>
</feature>
<feature type="domain" description="Sphingomyelin synthase-like" evidence="11">
    <location>
        <begin position="482"/>
        <end position="513"/>
    </location>
</feature>
<dbReference type="GO" id="GO:0046513">
    <property type="term" value="P:ceramide biosynthetic process"/>
    <property type="evidence" value="ECO:0007669"/>
    <property type="project" value="TreeGrafter"/>
</dbReference>
<dbReference type="Proteomes" id="UP000444721">
    <property type="component" value="Unassembled WGS sequence"/>
</dbReference>
<accession>A0A6A5BNF4</accession>
<evidence type="ECO:0000256" key="4">
    <source>
        <dbReference type="ARBA" id="ARBA00022692"/>
    </source>
</evidence>
<organism evidence="12 13">
    <name type="scientific">Naegleria fowleri</name>
    <name type="common">Brain eating amoeba</name>
    <dbReference type="NCBI Taxonomy" id="5763"/>
    <lineage>
        <taxon>Eukaryota</taxon>
        <taxon>Discoba</taxon>
        <taxon>Heterolobosea</taxon>
        <taxon>Tetramitia</taxon>
        <taxon>Eutetramitia</taxon>
        <taxon>Vahlkampfiidae</taxon>
        <taxon>Naegleria</taxon>
    </lineage>
</organism>
<evidence type="ECO:0000256" key="6">
    <source>
        <dbReference type="ARBA" id="ARBA00022989"/>
    </source>
</evidence>
<feature type="transmembrane region" description="Helical" evidence="10">
    <location>
        <begin position="258"/>
        <end position="278"/>
    </location>
</feature>
<dbReference type="VEuPathDB" id="AmoebaDB:FDP41_004385"/>
<dbReference type="AlphaFoldDB" id="A0A6A5BNF4"/>
<evidence type="ECO:0000256" key="7">
    <source>
        <dbReference type="ARBA" id="ARBA00023098"/>
    </source>
</evidence>
<feature type="domain" description="Sphingomyelin synthase-like" evidence="11">
    <location>
        <begin position="554"/>
        <end position="602"/>
    </location>
</feature>
<gene>
    <name evidence="12" type="ORF">FDP41_004385</name>
</gene>
<feature type="transmembrane region" description="Helical" evidence="10">
    <location>
        <begin position="313"/>
        <end position="335"/>
    </location>
</feature>
<keyword evidence="3" id="KW-0808">Transferase</keyword>
<feature type="transmembrane region" description="Helical" evidence="10">
    <location>
        <begin position="584"/>
        <end position="607"/>
    </location>
</feature>
<feature type="compositionally biased region" description="Low complexity" evidence="9">
    <location>
        <begin position="126"/>
        <end position="166"/>
    </location>
</feature>
<feature type="transmembrane region" description="Helical" evidence="10">
    <location>
        <begin position="342"/>
        <end position="360"/>
    </location>
</feature>
<keyword evidence="8 10" id="KW-0472">Membrane</keyword>
<keyword evidence="7" id="KW-0443">Lipid metabolism</keyword>
<name>A0A6A5BNF4_NAEFO</name>
<feature type="transmembrane region" description="Helical" evidence="10">
    <location>
        <begin position="486"/>
        <end position="505"/>
    </location>
</feature>
<dbReference type="VEuPathDB" id="AmoebaDB:NfTy_010090"/>
<dbReference type="GO" id="GO:0033188">
    <property type="term" value="F:sphingomyelin synthase activity"/>
    <property type="evidence" value="ECO:0007669"/>
    <property type="project" value="TreeGrafter"/>
</dbReference>
<dbReference type="InterPro" id="IPR045221">
    <property type="entry name" value="Sphingomyelin_synth-like"/>
</dbReference>
<evidence type="ECO:0000259" key="11">
    <source>
        <dbReference type="Pfam" id="PF14360"/>
    </source>
</evidence>
<evidence type="ECO:0000256" key="8">
    <source>
        <dbReference type="ARBA" id="ARBA00023136"/>
    </source>
</evidence>
<keyword evidence="6 10" id="KW-1133">Transmembrane helix</keyword>
<dbReference type="GO" id="GO:0000139">
    <property type="term" value="C:Golgi membrane"/>
    <property type="evidence" value="ECO:0007669"/>
    <property type="project" value="TreeGrafter"/>
</dbReference>
<evidence type="ECO:0000256" key="9">
    <source>
        <dbReference type="SAM" id="MobiDB-lite"/>
    </source>
</evidence>
<dbReference type="EMBL" id="VFQX01000037">
    <property type="protein sequence ID" value="KAF0976486.1"/>
    <property type="molecule type" value="Genomic_DNA"/>
</dbReference>
<feature type="region of interest" description="Disordered" evidence="9">
    <location>
        <begin position="1"/>
        <end position="58"/>
    </location>
</feature>
<dbReference type="GO" id="GO:0005789">
    <property type="term" value="C:endoplasmic reticulum membrane"/>
    <property type="evidence" value="ECO:0007669"/>
    <property type="project" value="TreeGrafter"/>
</dbReference>
<dbReference type="GeneID" id="68111603"/>
<dbReference type="Pfam" id="PF14360">
    <property type="entry name" value="PAP2_C"/>
    <property type="match status" value="2"/>
</dbReference>
<feature type="region of interest" description="Disordered" evidence="9">
    <location>
        <begin position="447"/>
        <end position="469"/>
    </location>
</feature>
<feature type="region of interest" description="Disordered" evidence="9">
    <location>
        <begin position="522"/>
        <end position="542"/>
    </location>
</feature>
<dbReference type="PANTHER" id="PTHR21290">
    <property type="entry name" value="SPHINGOMYELIN SYNTHETASE"/>
    <property type="match status" value="1"/>
</dbReference>
<evidence type="ECO:0000256" key="5">
    <source>
        <dbReference type="ARBA" id="ARBA00022919"/>
    </source>
</evidence>
<dbReference type="InterPro" id="IPR025749">
    <property type="entry name" value="Sphingomyelin_synth-like_dom"/>
</dbReference>
<comment type="similarity">
    <text evidence="2">Belongs to the sphingomyelin synthase family.</text>
</comment>
<feature type="transmembrane region" description="Helical" evidence="10">
    <location>
        <begin position="559"/>
        <end position="578"/>
    </location>
</feature>
<feature type="region of interest" description="Disordered" evidence="9">
    <location>
        <begin position="392"/>
        <end position="417"/>
    </location>
</feature>
<proteinExistence type="inferred from homology"/>
<comment type="subcellular location">
    <subcellularLocation>
        <location evidence="1">Membrane</location>
        <topology evidence="1">Multi-pass membrane protein</topology>
    </subcellularLocation>
</comment>
<feature type="compositionally biased region" description="Polar residues" evidence="9">
    <location>
        <begin position="24"/>
        <end position="36"/>
    </location>
</feature>
<dbReference type="PANTHER" id="PTHR21290:SF25">
    <property type="entry name" value="SPHINGOMYELIN SYNTHASE-RELATED PROTEIN 1"/>
    <property type="match status" value="1"/>
</dbReference>
<evidence type="ECO:0000256" key="1">
    <source>
        <dbReference type="ARBA" id="ARBA00004141"/>
    </source>
</evidence>
<dbReference type="RefSeq" id="XP_044561199.1">
    <property type="nucleotide sequence ID" value="XM_044707793.1"/>
</dbReference>
<feature type="region of interest" description="Disordered" evidence="9">
    <location>
        <begin position="124"/>
        <end position="166"/>
    </location>
</feature>
<evidence type="ECO:0000256" key="2">
    <source>
        <dbReference type="ARBA" id="ARBA00005441"/>
    </source>
</evidence>
<evidence type="ECO:0000313" key="13">
    <source>
        <dbReference type="Proteomes" id="UP000444721"/>
    </source>
</evidence>
<comment type="caution">
    <text evidence="12">The sequence shown here is derived from an EMBL/GenBank/DDBJ whole genome shotgun (WGS) entry which is preliminary data.</text>
</comment>
<dbReference type="OrthoDB" id="422827at2759"/>
<dbReference type="VEuPathDB" id="AmoebaDB:NfTy_083930"/>
<evidence type="ECO:0000313" key="12">
    <source>
        <dbReference type="EMBL" id="KAF0976486.1"/>
    </source>
</evidence>
<dbReference type="VEuPathDB" id="AmoebaDB:NF0031660"/>
<keyword evidence="13" id="KW-1185">Reference proteome</keyword>
<reference evidence="12 13" key="1">
    <citation type="journal article" date="2019" name="Sci. Rep.">
        <title>Nanopore sequencing improves the draft genome of the human pathogenic amoeba Naegleria fowleri.</title>
        <authorList>
            <person name="Liechti N."/>
            <person name="Schurch N."/>
            <person name="Bruggmann R."/>
            <person name="Wittwer M."/>
        </authorList>
    </citation>
    <scope>NUCLEOTIDE SEQUENCE [LARGE SCALE GENOMIC DNA]</scope>
    <source>
        <strain evidence="12 13">ATCC 30894</strain>
    </source>
</reference>